<dbReference type="RefSeq" id="WP_031149407.1">
    <property type="nucleotide sequence ID" value="NZ_BNEE01000006.1"/>
</dbReference>
<feature type="domain" description="3-hydroxyacyl-CoA dehydrogenase NAD binding" evidence="5">
    <location>
        <begin position="319"/>
        <end position="496"/>
    </location>
</feature>
<feature type="domain" description="3-hydroxyacyl-CoA dehydrogenase C-terminal" evidence="4">
    <location>
        <begin position="193"/>
        <end position="289"/>
    </location>
</feature>
<dbReference type="Gene3D" id="3.40.50.720">
    <property type="entry name" value="NAD(P)-binding Rossmann-like Domain"/>
    <property type="match status" value="2"/>
</dbReference>
<dbReference type="EMBL" id="BNEE01000006">
    <property type="protein sequence ID" value="GHI86424.1"/>
    <property type="molecule type" value="Genomic_DNA"/>
</dbReference>
<evidence type="ECO:0000259" key="4">
    <source>
        <dbReference type="Pfam" id="PF00725"/>
    </source>
</evidence>
<dbReference type="Pfam" id="PF00725">
    <property type="entry name" value="3HCDH"/>
    <property type="match status" value="2"/>
</dbReference>
<comment type="pathway">
    <text evidence="1">Lipid metabolism; butanoate metabolism.</text>
</comment>
<evidence type="ECO:0000313" key="6">
    <source>
        <dbReference type="EMBL" id="GHI86424.1"/>
    </source>
</evidence>
<dbReference type="InterPro" id="IPR008927">
    <property type="entry name" value="6-PGluconate_DH-like_C_sf"/>
</dbReference>
<dbReference type="InterPro" id="IPR036291">
    <property type="entry name" value="NAD(P)-bd_dom_sf"/>
</dbReference>
<dbReference type="AlphaFoldDB" id="A0A919H2W6"/>
<dbReference type="InterPro" id="IPR006176">
    <property type="entry name" value="3-OHacyl-CoA_DH_NAD-bd"/>
</dbReference>
<dbReference type="PANTHER" id="PTHR48075">
    <property type="entry name" value="3-HYDROXYACYL-COA DEHYDROGENASE FAMILY PROTEIN"/>
    <property type="match status" value="1"/>
</dbReference>
<evidence type="ECO:0000256" key="3">
    <source>
        <dbReference type="ARBA" id="ARBA00023002"/>
    </source>
</evidence>
<dbReference type="GO" id="GO:0006635">
    <property type="term" value="P:fatty acid beta-oxidation"/>
    <property type="evidence" value="ECO:0007669"/>
    <property type="project" value="TreeGrafter"/>
</dbReference>
<gene>
    <name evidence="6" type="ORF">Sxan_37880</name>
</gene>
<evidence type="ECO:0000259" key="5">
    <source>
        <dbReference type="Pfam" id="PF02737"/>
    </source>
</evidence>
<dbReference type="Gene3D" id="1.10.1040.10">
    <property type="entry name" value="N-(1-d-carboxylethyl)-l-norvaline Dehydrogenase, domain 2"/>
    <property type="match status" value="2"/>
</dbReference>
<dbReference type="PANTHER" id="PTHR48075:SF9">
    <property type="entry name" value="3-HYDROXYBUTYRYL-COA DEHYDROGENASE"/>
    <property type="match status" value="1"/>
</dbReference>
<dbReference type="GO" id="GO:0070403">
    <property type="term" value="F:NAD+ binding"/>
    <property type="evidence" value="ECO:0007669"/>
    <property type="project" value="InterPro"/>
</dbReference>
<sequence>MDRPSSHPTLRTIAVVGLGTMGSGIAEVLARAGHEVIGIDIDESAARRATAALASATARSVTKERLSEQERADVLARFRTFGDLTAAADADLVIEVVPETYEVKQQVFRELDAVVRPDAILATGTNALSVTRLAAESQRPERVLGLHFFNPAPAMKLVEVVSSVLTAPPAVEAVTELARSLGKEPVAVGDRPGFVADGLLFGYLNQAAAMYESRYASREDIDAAMRLGCGLPMGPLALLDLIGVDTARTVLEAMYTSSGDRLHAPAPILGQLAEAGLTGQKAGRGFYTYEAPGSSTVVRDAQTPLEGSGVGGGLPVRSVGVAGSGTMASGIAQVFAQSGYAVVLAARSQEKAEAAKASIGKSLGRAVSKGRLTEEAAAATLERITPAGSLDAFAEVDLAVEAVAEDLAVKQELFAALDKVCKPGAVLATTTSSLPVIAVARVTSRPQDVIGMHFFNPAPAMKLVEVVRTVLTTDTAHATVREVCLKVRKHPVDCGDRAGFIVNALLFPYLNNAVKMVEQHYASLDDIDAAMKLGGGYPMGPFELLDVVGLDVSLAIEKVLHKEFRDPGLAPSPLLEHLVAAGCLGRKTGRGFREYARR</sequence>
<keyword evidence="3" id="KW-0560">Oxidoreductase</keyword>
<dbReference type="NCBIfam" id="NF005875">
    <property type="entry name" value="PRK07819.1"/>
    <property type="match status" value="1"/>
</dbReference>
<dbReference type="InterPro" id="IPR013328">
    <property type="entry name" value="6PGD_dom2"/>
</dbReference>
<dbReference type="SUPFAM" id="SSF51735">
    <property type="entry name" value="NAD(P)-binding Rossmann-fold domains"/>
    <property type="match status" value="2"/>
</dbReference>
<evidence type="ECO:0000256" key="1">
    <source>
        <dbReference type="ARBA" id="ARBA00005086"/>
    </source>
</evidence>
<proteinExistence type="inferred from homology"/>
<protein>
    <submittedName>
        <fullName evidence="6">Oxidoreductase</fullName>
    </submittedName>
</protein>
<feature type="domain" description="3-hydroxyacyl-CoA dehydrogenase NAD binding" evidence="5">
    <location>
        <begin position="12"/>
        <end position="190"/>
    </location>
</feature>
<dbReference type="Proteomes" id="UP000600026">
    <property type="component" value="Unassembled WGS sequence"/>
</dbReference>
<comment type="caution">
    <text evidence="6">The sequence shown here is derived from an EMBL/GenBank/DDBJ whole genome shotgun (WGS) entry which is preliminary data.</text>
</comment>
<dbReference type="SUPFAM" id="SSF48179">
    <property type="entry name" value="6-phosphogluconate dehydrogenase C-terminal domain-like"/>
    <property type="match status" value="2"/>
</dbReference>
<keyword evidence="7" id="KW-1185">Reference proteome</keyword>
<dbReference type="OrthoDB" id="9771883at2"/>
<evidence type="ECO:0000256" key="2">
    <source>
        <dbReference type="ARBA" id="ARBA00009463"/>
    </source>
</evidence>
<comment type="similarity">
    <text evidence="2">Belongs to the 3-hydroxyacyl-CoA dehydrogenase family.</text>
</comment>
<dbReference type="FunFam" id="3.40.50.720:FF:000009">
    <property type="entry name" value="Fatty oxidation complex, alpha subunit"/>
    <property type="match status" value="2"/>
</dbReference>
<dbReference type="Pfam" id="PF02737">
    <property type="entry name" value="3HCDH_N"/>
    <property type="match status" value="2"/>
</dbReference>
<reference evidence="6" key="1">
    <citation type="submission" date="2020-09" db="EMBL/GenBank/DDBJ databases">
        <title>Whole genome shotgun sequence of Streptomyces xanthophaeus NBRC 12829.</title>
        <authorList>
            <person name="Komaki H."/>
            <person name="Tamura T."/>
        </authorList>
    </citation>
    <scope>NUCLEOTIDE SEQUENCE</scope>
    <source>
        <strain evidence="6">NBRC 12829</strain>
    </source>
</reference>
<dbReference type="GO" id="GO:0008691">
    <property type="term" value="F:3-hydroxybutyryl-CoA dehydrogenase activity"/>
    <property type="evidence" value="ECO:0007669"/>
    <property type="project" value="TreeGrafter"/>
</dbReference>
<organism evidence="6 7">
    <name type="scientific">Streptomyces xanthophaeus</name>
    <dbReference type="NCBI Taxonomy" id="67385"/>
    <lineage>
        <taxon>Bacteria</taxon>
        <taxon>Bacillati</taxon>
        <taxon>Actinomycetota</taxon>
        <taxon>Actinomycetes</taxon>
        <taxon>Kitasatosporales</taxon>
        <taxon>Streptomycetaceae</taxon>
        <taxon>Streptomyces</taxon>
    </lineage>
</organism>
<evidence type="ECO:0000313" key="7">
    <source>
        <dbReference type="Proteomes" id="UP000600026"/>
    </source>
</evidence>
<name>A0A919H2W6_9ACTN</name>
<feature type="domain" description="3-hydroxyacyl-CoA dehydrogenase C-terminal" evidence="4">
    <location>
        <begin position="499"/>
        <end position="595"/>
    </location>
</feature>
<dbReference type="InterPro" id="IPR006108">
    <property type="entry name" value="3HC_DH_C"/>
</dbReference>
<accession>A0A919H2W6</accession>